<protein>
    <submittedName>
        <fullName evidence="1">Uncharacterized protein</fullName>
    </submittedName>
</protein>
<organism evidence="1 2">
    <name type="scientific">Arctium lappa</name>
    <name type="common">Greater burdock</name>
    <name type="synonym">Lappa major</name>
    <dbReference type="NCBI Taxonomy" id="4217"/>
    <lineage>
        <taxon>Eukaryota</taxon>
        <taxon>Viridiplantae</taxon>
        <taxon>Streptophyta</taxon>
        <taxon>Embryophyta</taxon>
        <taxon>Tracheophyta</taxon>
        <taxon>Spermatophyta</taxon>
        <taxon>Magnoliopsida</taxon>
        <taxon>eudicotyledons</taxon>
        <taxon>Gunneridae</taxon>
        <taxon>Pentapetalae</taxon>
        <taxon>asterids</taxon>
        <taxon>campanulids</taxon>
        <taxon>Asterales</taxon>
        <taxon>Asteraceae</taxon>
        <taxon>Carduoideae</taxon>
        <taxon>Cardueae</taxon>
        <taxon>Arctiinae</taxon>
        <taxon>Arctium</taxon>
    </lineage>
</organism>
<evidence type="ECO:0000313" key="1">
    <source>
        <dbReference type="EMBL" id="KAI3669846.1"/>
    </source>
</evidence>
<dbReference type="EMBL" id="CM042062">
    <property type="protein sequence ID" value="KAI3669846.1"/>
    <property type="molecule type" value="Genomic_DNA"/>
</dbReference>
<evidence type="ECO:0000313" key="2">
    <source>
        <dbReference type="Proteomes" id="UP001055879"/>
    </source>
</evidence>
<name>A0ACB8XPM5_ARCLA</name>
<reference evidence="2" key="1">
    <citation type="journal article" date="2022" name="Mol. Ecol. Resour.">
        <title>The genomes of chicory, endive, great burdock and yacon provide insights into Asteraceae palaeo-polyploidization history and plant inulin production.</title>
        <authorList>
            <person name="Fan W."/>
            <person name="Wang S."/>
            <person name="Wang H."/>
            <person name="Wang A."/>
            <person name="Jiang F."/>
            <person name="Liu H."/>
            <person name="Zhao H."/>
            <person name="Xu D."/>
            <person name="Zhang Y."/>
        </authorList>
    </citation>
    <scope>NUCLEOTIDE SEQUENCE [LARGE SCALE GENOMIC DNA]</scope>
    <source>
        <strain evidence="2">cv. Niubang</strain>
    </source>
</reference>
<gene>
    <name evidence="1" type="ORF">L6452_41285</name>
</gene>
<accession>A0ACB8XPM5</accession>
<keyword evidence="2" id="KW-1185">Reference proteome</keyword>
<sequence length="83" mass="9397">MECLSKEAQMRVQDPITGDGRRVRQDDAERDSMHVKIAALQEENEAKQTDIVVGRANSVEKEDEGSWEDFSYNSSLIDLLRVG</sequence>
<reference evidence="1 2" key="2">
    <citation type="journal article" date="2022" name="Mol. Ecol. Resour.">
        <title>The genomes of chicory, endive, great burdock and yacon provide insights into Asteraceae paleo-polyploidization history and plant inulin production.</title>
        <authorList>
            <person name="Fan W."/>
            <person name="Wang S."/>
            <person name="Wang H."/>
            <person name="Wang A."/>
            <person name="Jiang F."/>
            <person name="Liu H."/>
            <person name="Zhao H."/>
            <person name="Xu D."/>
            <person name="Zhang Y."/>
        </authorList>
    </citation>
    <scope>NUCLEOTIDE SEQUENCE [LARGE SCALE GENOMIC DNA]</scope>
    <source>
        <strain evidence="2">cv. Niubang</strain>
    </source>
</reference>
<proteinExistence type="predicted"/>
<dbReference type="Proteomes" id="UP001055879">
    <property type="component" value="Linkage Group LG16"/>
</dbReference>
<comment type="caution">
    <text evidence="1">The sequence shown here is derived from an EMBL/GenBank/DDBJ whole genome shotgun (WGS) entry which is preliminary data.</text>
</comment>